<proteinExistence type="predicted"/>
<feature type="compositionally biased region" description="Low complexity" evidence="3">
    <location>
        <begin position="751"/>
        <end position="786"/>
    </location>
</feature>
<evidence type="ECO:0000256" key="2">
    <source>
        <dbReference type="PROSITE-ProRule" id="PRU00259"/>
    </source>
</evidence>
<comment type="cofactor">
    <cofactor evidence="1">
        <name>Zn(2+)</name>
        <dbReference type="ChEBI" id="CHEBI:29105"/>
    </cofactor>
</comment>
<gene>
    <name evidence="4" type="ORF">TeGR_g2830</name>
</gene>
<evidence type="ECO:0000256" key="3">
    <source>
        <dbReference type="SAM" id="MobiDB-lite"/>
    </source>
</evidence>
<feature type="repeat" description="ARM" evidence="2">
    <location>
        <begin position="95"/>
        <end position="139"/>
    </location>
</feature>
<feature type="region of interest" description="Disordered" evidence="3">
    <location>
        <begin position="628"/>
        <end position="664"/>
    </location>
</feature>
<organism evidence="4 5">
    <name type="scientific">Tetraparma gracilis</name>
    <dbReference type="NCBI Taxonomy" id="2962635"/>
    <lineage>
        <taxon>Eukaryota</taxon>
        <taxon>Sar</taxon>
        <taxon>Stramenopiles</taxon>
        <taxon>Ochrophyta</taxon>
        <taxon>Bolidophyceae</taxon>
        <taxon>Parmales</taxon>
        <taxon>Triparmaceae</taxon>
        <taxon>Tetraparma</taxon>
    </lineage>
</organism>
<dbReference type="SMART" id="SM00185">
    <property type="entry name" value="ARM"/>
    <property type="match status" value="6"/>
</dbReference>
<sequence length="1014" mass="106177">MANSHSPSSRVHEILQRMQENVSHVDSLKTCCGVLAILSRDEANKLLIARDGIRLLTSVMNTHISNSGLQEAACDLIWSLAFNNNLVKEVIGRQGGIPVIIKGMRTHAGCADLLKSSCGALSNMCQNAHNQSLIAAHGGTNCILESLRRHAGNANLLPFVFDALASLIVGNERNAREVSEAGAIELVLQAVRAHGQKGELVKSGCHALAILSDSQGQGSKIAQAGGVATMLPTLRLHPHHLDLHRVAAVVLLRMLQEAPVARPIASLGGVPLMLAVLGEAAHEVETVAAACHILYSVTHPDAAGKVEGEANGKGAPAKPAVDIEAQLVSPAAFPGEEPGDAAGASSPPLPASPRSLEGRGSLVPSLGAVVSVITKHSERKDIVRACVRSLVNLSRHRLLLRYMAAACFVGPVLAAASLHAQARDITDSCSTLLKAVSMLEPARFGASLALRDARDARGVAGLLSCLKARPNDAELVACVFATLAQALAEQPAAAAGKPPPGRDWEKDAARVTLVWAGMLARDLPKAGGADGKLAVGAGPPRKDARDAGKEPAAFWTPGRARGVLHMARFLRALVALRAIVAPPQSPGHRLRSAPFSNPSAKGGAGQNVLDVVAAKDVVTALYESLPVPSFPAAAPEGEESKGGEATAESPPSPKKDPSAAPPAAALAEVWHELEGLLNCLIPATTETEMSEAAAVAASSASGRVAKDVKGRPPSDKNRDREAEADKKSEKKKEGGEAEGKSSGKGHFKEVSSSSKPSSSAASSKAKAPTPTAGNAAARKAPKRGAACSPVSKNADPCQFLNGSIKCTCEHGPAQPGRRAPVHPMHDEAAPARQLHHFPPAELEMIHVNSGYGPGDDGREGRYPERGVLCYRNGSAAGLGHQSKETMKFPYEEPPPGHSPEPYAHTLSFDSCFETGNLYSATQVGDAEYDLFTRPDLHSAVGHMQWFYFAVGNTHAKGGPAVSRVKFNVSNMQKNDSLFNQGMRPVMYSKMDAALEANPKGWVRTGVPGTISYYG</sequence>
<dbReference type="SUPFAM" id="SSF48371">
    <property type="entry name" value="ARM repeat"/>
    <property type="match status" value="1"/>
</dbReference>
<comment type="caution">
    <text evidence="4">The sequence shown here is derived from an EMBL/GenBank/DDBJ whole genome shotgun (WGS) entry which is preliminary data.</text>
</comment>
<dbReference type="EMBL" id="BRYB01004224">
    <property type="protein sequence ID" value="GMI27658.1"/>
    <property type="molecule type" value="Genomic_DNA"/>
</dbReference>
<accession>A0ABQ6MKN0</accession>
<evidence type="ECO:0000313" key="4">
    <source>
        <dbReference type="EMBL" id="GMI27658.1"/>
    </source>
</evidence>
<feature type="region of interest" description="Disordered" evidence="3">
    <location>
        <begin position="584"/>
        <end position="604"/>
    </location>
</feature>
<dbReference type="PANTHER" id="PTHR12756">
    <property type="entry name" value="CYTOSOLIC CARBOXYPEPTIDASE"/>
    <property type="match status" value="1"/>
</dbReference>
<dbReference type="Gene3D" id="2.60.40.3120">
    <property type="match status" value="1"/>
</dbReference>
<keyword evidence="5" id="KW-1185">Reference proteome</keyword>
<dbReference type="InterPro" id="IPR016024">
    <property type="entry name" value="ARM-type_fold"/>
</dbReference>
<feature type="region of interest" description="Disordered" evidence="3">
    <location>
        <begin position="692"/>
        <end position="791"/>
    </location>
</feature>
<reference evidence="4 5" key="1">
    <citation type="journal article" date="2023" name="Commun. Biol.">
        <title>Genome analysis of Parmales, the sister group of diatoms, reveals the evolutionary specialization of diatoms from phago-mixotrophs to photoautotrophs.</title>
        <authorList>
            <person name="Ban H."/>
            <person name="Sato S."/>
            <person name="Yoshikawa S."/>
            <person name="Yamada K."/>
            <person name="Nakamura Y."/>
            <person name="Ichinomiya M."/>
            <person name="Sato N."/>
            <person name="Blanc-Mathieu R."/>
            <person name="Endo H."/>
            <person name="Kuwata A."/>
            <person name="Ogata H."/>
        </authorList>
    </citation>
    <scope>NUCLEOTIDE SEQUENCE [LARGE SCALE GENOMIC DNA]</scope>
</reference>
<feature type="compositionally biased region" description="Basic and acidic residues" evidence="3">
    <location>
        <begin position="704"/>
        <end position="749"/>
    </location>
</feature>
<feature type="compositionally biased region" description="Basic and acidic residues" evidence="3">
    <location>
        <begin position="540"/>
        <end position="549"/>
    </location>
</feature>
<dbReference type="InterPro" id="IPR050821">
    <property type="entry name" value="Cytosolic_carboxypeptidase"/>
</dbReference>
<feature type="compositionally biased region" description="Low complexity" evidence="3">
    <location>
        <begin position="692"/>
        <end position="701"/>
    </location>
</feature>
<dbReference type="PROSITE" id="PS50176">
    <property type="entry name" value="ARM_REPEAT"/>
    <property type="match status" value="1"/>
</dbReference>
<feature type="region of interest" description="Disordered" evidence="3">
    <location>
        <begin position="334"/>
        <end position="358"/>
    </location>
</feature>
<dbReference type="Gene3D" id="1.25.10.10">
    <property type="entry name" value="Leucine-rich Repeat Variant"/>
    <property type="match status" value="2"/>
</dbReference>
<feature type="region of interest" description="Disordered" evidence="3">
    <location>
        <begin position="530"/>
        <end position="553"/>
    </location>
</feature>
<dbReference type="Proteomes" id="UP001165060">
    <property type="component" value="Unassembled WGS sequence"/>
</dbReference>
<protein>
    <submittedName>
        <fullName evidence="4">Uncharacterized protein</fullName>
    </submittedName>
</protein>
<dbReference type="InterPro" id="IPR011989">
    <property type="entry name" value="ARM-like"/>
</dbReference>
<dbReference type="PANTHER" id="PTHR12756:SF11">
    <property type="entry name" value="CYTOSOLIC CARBOXYPEPTIDASE 1"/>
    <property type="match status" value="1"/>
</dbReference>
<name>A0ABQ6MKN0_9STRA</name>
<evidence type="ECO:0000313" key="5">
    <source>
        <dbReference type="Proteomes" id="UP001165060"/>
    </source>
</evidence>
<dbReference type="InterPro" id="IPR000225">
    <property type="entry name" value="Armadillo"/>
</dbReference>
<evidence type="ECO:0000256" key="1">
    <source>
        <dbReference type="ARBA" id="ARBA00001947"/>
    </source>
</evidence>